<dbReference type="GO" id="GO:0005634">
    <property type="term" value="C:nucleus"/>
    <property type="evidence" value="ECO:0007669"/>
    <property type="project" value="UniProtKB-SubCell"/>
</dbReference>
<sequence length="346" mass="39655">MMWNCFVLDKELGGGIKEFSLIEDSSINIPYPQDSVTDLAPSSGILAFSMKVQRLRNKVLMYTKSAAKNMDHWWKEGSQFWEYEKQVRALTATIPPELQFNAANLSARPTFSASQYFLRTHLQAYHVFCDLYRVSLPGLKESSPQILLDMVPQETLAHFRKECIATSIVIARTIKENLLYLNSRELNLWTLRFLSECTRLFISAARHHLYDLLNMTLDELGRLIESCLSMMYNYSEQTDHCTLHRETIGYLVRGCIQCDLKMYVPQKCMAFSTSRAYEENDGNKPALILSAHHPLSAVPEISQANSASSPTQEAMYFLPQFSFHDFDDINSLLYQAPLDFSNPPDQ</sequence>
<dbReference type="OrthoDB" id="2563500at2759"/>
<dbReference type="PANTHER" id="PTHR47338:SF7">
    <property type="entry name" value="ZN(II)2CYS6 TRANSCRIPTION FACTOR (EUROFUNG)"/>
    <property type="match status" value="1"/>
</dbReference>
<gene>
    <name evidence="6" type="ORF">TRICI_005333</name>
</gene>
<protein>
    <recommendedName>
        <fullName evidence="8">Transcription factor domain-containing protein</fullName>
    </recommendedName>
</protein>
<accession>A0A642UTU4</accession>
<comment type="subcellular location">
    <subcellularLocation>
        <location evidence="1">Nucleus</location>
    </subcellularLocation>
</comment>
<dbReference type="VEuPathDB" id="FungiDB:TRICI_005333"/>
<evidence type="ECO:0008006" key="8">
    <source>
        <dbReference type="Google" id="ProtNLM"/>
    </source>
</evidence>
<keyword evidence="2" id="KW-0479">Metal-binding</keyword>
<evidence type="ECO:0000256" key="3">
    <source>
        <dbReference type="ARBA" id="ARBA00023015"/>
    </source>
</evidence>
<evidence type="ECO:0000256" key="5">
    <source>
        <dbReference type="ARBA" id="ARBA00023242"/>
    </source>
</evidence>
<keyword evidence="3" id="KW-0805">Transcription regulation</keyword>
<keyword evidence="5" id="KW-0539">Nucleus</keyword>
<dbReference type="GO" id="GO:0046872">
    <property type="term" value="F:metal ion binding"/>
    <property type="evidence" value="ECO:0007669"/>
    <property type="project" value="UniProtKB-KW"/>
</dbReference>
<organism evidence="6 7">
    <name type="scientific">Trichomonascus ciferrii</name>
    <dbReference type="NCBI Taxonomy" id="44093"/>
    <lineage>
        <taxon>Eukaryota</taxon>
        <taxon>Fungi</taxon>
        <taxon>Dikarya</taxon>
        <taxon>Ascomycota</taxon>
        <taxon>Saccharomycotina</taxon>
        <taxon>Dipodascomycetes</taxon>
        <taxon>Dipodascales</taxon>
        <taxon>Trichomonascaceae</taxon>
        <taxon>Trichomonascus</taxon>
        <taxon>Trichomonascus ciferrii complex</taxon>
    </lineage>
</organism>
<dbReference type="EMBL" id="SWFS01000419">
    <property type="protein sequence ID" value="KAA8905314.1"/>
    <property type="molecule type" value="Genomic_DNA"/>
</dbReference>
<proteinExistence type="predicted"/>
<dbReference type="Proteomes" id="UP000761534">
    <property type="component" value="Unassembled WGS sequence"/>
</dbReference>
<evidence type="ECO:0000256" key="4">
    <source>
        <dbReference type="ARBA" id="ARBA00023163"/>
    </source>
</evidence>
<evidence type="ECO:0000256" key="2">
    <source>
        <dbReference type="ARBA" id="ARBA00022723"/>
    </source>
</evidence>
<name>A0A642UTU4_9ASCO</name>
<evidence type="ECO:0000313" key="6">
    <source>
        <dbReference type="EMBL" id="KAA8905314.1"/>
    </source>
</evidence>
<dbReference type="AlphaFoldDB" id="A0A642UTU4"/>
<dbReference type="InterPro" id="IPR050815">
    <property type="entry name" value="TF_fung"/>
</dbReference>
<dbReference type="PANTHER" id="PTHR47338">
    <property type="entry name" value="ZN(II)2CYS6 TRANSCRIPTION FACTOR (EUROFUNG)-RELATED"/>
    <property type="match status" value="1"/>
</dbReference>
<reference evidence="6" key="1">
    <citation type="journal article" date="2019" name="G3 (Bethesda)">
        <title>Genome Assemblies of Two Rare Opportunistic Yeast Pathogens: Diutina rugosa (syn. Candida rugosa) and Trichomonascus ciferrii (syn. Candida ciferrii).</title>
        <authorList>
            <person name="Mixao V."/>
            <person name="Saus E."/>
            <person name="Hansen A.P."/>
            <person name="Lass-Florl C."/>
            <person name="Gabaldon T."/>
        </authorList>
    </citation>
    <scope>NUCLEOTIDE SEQUENCE</scope>
    <source>
        <strain evidence="6">CBS 4856</strain>
    </source>
</reference>
<comment type="caution">
    <text evidence="6">The sequence shown here is derived from an EMBL/GenBank/DDBJ whole genome shotgun (WGS) entry which is preliminary data.</text>
</comment>
<keyword evidence="4" id="KW-0804">Transcription</keyword>
<evidence type="ECO:0000256" key="1">
    <source>
        <dbReference type="ARBA" id="ARBA00004123"/>
    </source>
</evidence>
<dbReference type="GO" id="GO:0000981">
    <property type="term" value="F:DNA-binding transcription factor activity, RNA polymerase II-specific"/>
    <property type="evidence" value="ECO:0007669"/>
    <property type="project" value="InterPro"/>
</dbReference>
<evidence type="ECO:0000313" key="7">
    <source>
        <dbReference type="Proteomes" id="UP000761534"/>
    </source>
</evidence>
<keyword evidence="7" id="KW-1185">Reference proteome</keyword>